<dbReference type="RefSeq" id="WP_048255572.1">
    <property type="nucleotide sequence ID" value="NZ_BQHA01000039.1"/>
</dbReference>
<sequence>MNKSWIDKNLIAVPIEEVSTPKTGRVARVGAFRKGHTITAEHRALMEAGKAERKARRLSHSAAKRITFRKNARLIDLNKTPGTPYFFTLKPLCDIEPEYFNEAMTGLIKRLRTASAEYIYALEWAEHERMPHIHLVANIPGNTPAEVEAFAEGVIRYWLKKTPKNPNTRIKQDARPVYDAHGLFNYMSKQTPDEFNARAIATGKDWSVISVTGCSRGWVESRFDTAEVSRETGSAIQVSLEWDADGEPNFYTLLRNGKWFAKVQLNGELSAHQQEAFLNTFSTKHERTPNA</sequence>
<name>A0A483IVA5_KLEPN</name>
<protein>
    <submittedName>
        <fullName evidence="1">Uncharacterized protein</fullName>
    </submittedName>
</protein>
<organism evidence="1">
    <name type="scientific">Klebsiella pneumoniae</name>
    <dbReference type="NCBI Taxonomy" id="573"/>
    <lineage>
        <taxon>Bacteria</taxon>
        <taxon>Pseudomonadati</taxon>
        <taxon>Pseudomonadota</taxon>
        <taxon>Gammaproteobacteria</taxon>
        <taxon>Enterobacterales</taxon>
        <taxon>Enterobacteriaceae</taxon>
        <taxon>Klebsiella/Raoultella group</taxon>
        <taxon>Klebsiella</taxon>
        <taxon>Klebsiella pneumoniae complex</taxon>
    </lineage>
</organism>
<dbReference type="AlphaFoldDB" id="A0A483IVA5"/>
<gene>
    <name evidence="1" type="ORF">ETE75_20145</name>
</gene>
<accession>A0A483IVA5</accession>
<comment type="caution">
    <text evidence="1">The sequence shown here is derived from an EMBL/GenBank/DDBJ whole genome shotgun (WGS) entry which is preliminary data.</text>
</comment>
<dbReference type="EMBL" id="SDCJ01000016">
    <property type="protein sequence ID" value="TCX36578.1"/>
    <property type="molecule type" value="Genomic_DNA"/>
</dbReference>
<proteinExistence type="predicted"/>
<reference evidence="1" key="1">
    <citation type="submission" date="2019-01" db="EMBL/GenBank/DDBJ databases">
        <authorList>
            <person name="Lista F."/>
            <person name="Anselmo A."/>
        </authorList>
    </citation>
    <scope>NUCLEOTIDE SEQUENCE</scope>
    <source>
        <strain evidence="1">13S</strain>
    </source>
</reference>
<evidence type="ECO:0000313" key="1">
    <source>
        <dbReference type="EMBL" id="TCX36578.1"/>
    </source>
</evidence>